<keyword evidence="3" id="KW-1185">Reference proteome</keyword>
<dbReference type="EMBL" id="PYGD01000001">
    <property type="protein sequence ID" value="PSK94194.1"/>
    <property type="molecule type" value="Genomic_DNA"/>
</dbReference>
<protein>
    <recommendedName>
        <fullName evidence="4">Dolichyl-phosphate-mannose-protein mannosyltransferase</fullName>
    </recommendedName>
</protein>
<keyword evidence="1" id="KW-0812">Transmembrane</keyword>
<proteinExistence type="predicted"/>
<feature type="transmembrane region" description="Helical" evidence="1">
    <location>
        <begin position="35"/>
        <end position="54"/>
    </location>
</feature>
<keyword evidence="1" id="KW-1133">Transmembrane helix</keyword>
<gene>
    <name evidence="2" type="ORF">B0I18_101349</name>
</gene>
<feature type="transmembrane region" description="Helical" evidence="1">
    <location>
        <begin position="199"/>
        <end position="217"/>
    </location>
</feature>
<sequence length="421" mass="48420">MRLKSLPILLLCLHFCLISTLYFFALCLHIDGRWVLPADLALLLASLVLVYRSGYFKPSPERTTPLWDYADLILWLVLSLLLWNKAQPFALVHGQWDAWAMWNTHARFLTSSDTWTLMLDPAMFWNSPDYPLNLPAFIAAIWVHTAHFDATVPYLAALFATIAIPAIVYFELSGRSRLMALLAFIVFIQHRAFLQCGMAQYADVLLGLFYLCSLVCIEQLQQQAGPVKITAFLSGFFLATVLWTKNEGWLFVIPVLLVFAPTLLQRKNRLVFAGMAIPLAALLVFKLFFAPRNFGATHFTLANFLNFFDGARYRIIFDFSNRLAREQFALLPYALVVQVALMLLLRRLDRSMLVVFLAFLLYMSLFVFFDFSLEWQLATSLDRLWMQLEIPFVYIFFKTAATGLQKIPAWNNNKWLGKSGW</sequence>
<dbReference type="OrthoDB" id="671834at2"/>
<feature type="transmembrane region" description="Helical" evidence="1">
    <location>
        <begin position="152"/>
        <end position="170"/>
    </location>
</feature>
<dbReference type="RefSeq" id="WP_106520918.1">
    <property type="nucleotide sequence ID" value="NZ_PYGD01000001.1"/>
</dbReference>
<feature type="transmembrane region" description="Helical" evidence="1">
    <location>
        <begin position="66"/>
        <end position="83"/>
    </location>
</feature>
<reference evidence="2 3" key="1">
    <citation type="submission" date="2018-03" db="EMBL/GenBank/DDBJ databases">
        <title>Genomic Encyclopedia of Type Strains, Phase III (KMG-III): the genomes of soil and plant-associated and newly described type strains.</title>
        <authorList>
            <person name="Whitman W."/>
        </authorList>
    </citation>
    <scope>NUCLEOTIDE SEQUENCE [LARGE SCALE GENOMIC DNA]</scope>
    <source>
        <strain evidence="2 3">CGMCC 1.12700</strain>
    </source>
</reference>
<feature type="transmembrane region" description="Helical" evidence="1">
    <location>
        <begin position="352"/>
        <end position="372"/>
    </location>
</feature>
<evidence type="ECO:0000256" key="1">
    <source>
        <dbReference type="SAM" id="Phobius"/>
    </source>
</evidence>
<feature type="transmembrane region" description="Helical" evidence="1">
    <location>
        <begin position="328"/>
        <end position="345"/>
    </location>
</feature>
<feature type="transmembrane region" description="Helical" evidence="1">
    <location>
        <begin position="248"/>
        <end position="264"/>
    </location>
</feature>
<feature type="transmembrane region" description="Helical" evidence="1">
    <location>
        <begin position="177"/>
        <end position="193"/>
    </location>
</feature>
<feature type="transmembrane region" description="Helical" evidence="1">
    <location>
        <begin position="224"/>
        <end position="242"/>
    </location>
</feature>
<dbReference type="Proteomes" id="UP000240572">
    <property type="component" value="Unassembled WGS sequence"/>
</dbReference>
<accession>A0A2P8DAD8</accession>
<evidence type="ECO:0000313" key="2">
    <source>
        <dbReference type="EMBL" id="PSK94194.1"/>
    </source>
</evidence>
<feature type="transmembrane region" description="Helical" evidence="1">
    <location>
        <begin position="271"/>
        <end position="289"/>
    </location>
</feature>
<name>A0A2P8DAD8_9BACT</name>
<organism evidence="2 3">
    <name type="scientific">Taibaiella chishuiensis</name>
    <dbReference type="NCBI Taxonomy" id="1434707"/>
    <lineage>
        <taxon>Bacteria</taxon>
        <taxon>Pseudomonadati</taxon>
        <taxon>Bacteroidota</taxon>
        <taxon>Chitinophagia</taxon>
        <taxon>Chitinophagales</taxon>
        <taxon>Chitinophagaceae</taxon>
        <taxon>Taibaiella</taxon>
    </lineage>
</organism>
<dbReference type="AlphaFoldDB" id="A0A2P8DAD8"/>
<evidence type="ECO:0008006" key="4">
    <source>
        <dbReference type="Google" id="ProtNLM"/>
    </source>
</evidence>
<keyword evidence="1" id="KW-0472">Membrane</keyword>
<feature type="transmembrane region" description="Helical" evidence="1">
    <location>
        <begin position="384"/>
        <end position="404"/>
    </location>
</feature>
<evidence type="ECO:0000313" key="3">
    <source>
        <dbReference type="Proteomes" id="UP000240572"/>
    </source>
</evidence>
<comment type="caution">
    <text evidence="2">The sequence shown here is derived from an EMBL/GenBank/DDBJ whole genome shotgun (WGS) entry which is preliminary data.</text>
</comment>